<reference evidence="18 19" key="1">
    <citation type="journal article" date="2009" name="Stand. Genomic Sci.">
        <title>Complete genome sequence of Desulfomicrobium baculatum type strain (X).</title>
        <authorList>
            <person name="Copeland A."/>
            <person name="Spring S."/>
            <person name="Goker M."/>
            <person name="Schneider S."/>
            <person name="Lapidus A."/>
            <person name="Del Rio T.G."/>
            <person name="Tice H."/>
            <person name="Cheng J.F."/>
            <person name="Chen F."/>
            <person name="Nolan M."/>
            <person name="Bruce D."/>
            <person name="Goodwin L."/>
            <person name="Pitluck S."/>
            <person name="Ivanova N."/>
            <person name="Mavrommatis K."/>
            <person name="Ovchinnikova G."/>
            <person name="Pati A."/>
            <person name="Chen A."/>
            <person name="Palaniappan K."/>
            <person name="Land M."/>
            <person name="Hauser L."/>
            <person name="Chang Y.J."/>
            <person name="Jeffries C.C."/>
            <person name="Meincke L."/>
            <person name="Sims D."/>
            <person name="Brettin T."/>
            <person name="Detter J.C."/>
            <person name="Han C."/>
            <person name="Chain P."/>
            <person name="Bristow J."/>
            <person name="Eisen J.A."/>
            <person name="Markowitz V."/>
            <person name="Hugenholtz P."/>
            <person name="Kyrpides N.C."/>
            <person name="Klenk H.P."/>
            <person name="Lucas S."/>
        </authorList>
    </citation>
    <scope>NUCLEOTIDE SEQUENCE [LARGE SCALE GENOMIC DNA]</scope>
    <source>
        <strain evidence="19">DSM 4028 / VKM B-1378 / X</strain>
    </source>
</reference>
<sequence length="612" mass="66978">MTLKKKILIGYGLSFAFMGLVVALAVINLVALGKATDAILSENYRSILAAENMVDALERQDSGTLLVLMGEVEEGTALFQKNEAIFLEWLGRAKDNITISGEADLLSAIEVDYASYQQVAASLAALQADSGGLTYRRMIFPMFMQVREACISLRNINEETMYAASVDAKKVAHNAIGSTVLVASLALVVALIFSMILAERIVHPIRRFMEASRHISAGDYDVQVPVGGSDELSRLASEFNQMATQVGRYNAMNIEKVIAEKNKSEAVLESIEDGLVIFDLELKVAGINPAAWRIFDLPPVEDPGLRCGDIIPDSRLCDLIRDTVETGWPPTMPDEQRVISFQHAEGAAHYLFSITVIRGIERDLSGVVLLLKDITRLKQVEQLKSDFVMAASHELRTPLTSLGMSVDLLLEHASHNLAEKDRELLLAAHEEVHRMKSLVSDLLDLSKIEAGRIEMEFEDVPVATFFEHMQSVFKSQMELKEVAFVSGIQGDLPLVRADANKIAWVLSNLVSNALRYVNRGGCVALMAQQFGAHVHLSVKDDGLGIPEEYQARIFHKFVQVKGQEAGGSGLGLAICKEIVRAHGGTIWVESVPGRGSTFTFTLPVVGAGNLMT</sequence>
<dbReference type="HOGENOM" id="CLU_000445_89_2_7"/>
<evidence type="ECO:0000256" key="11">
    <source>
        <dbReference type="ARBA" id="ARBA00022840"/>
    </source>
</evidence>
<dbReference type="InterPro" id="IPR050351">
    <property type="entry name" value="BphY/WalK/GraS-like"/>
</dbReference>
<dbReference type="Pfam" id="PF00512">
    <property type="entry name" value="HisKA"/>
    <property type="match status" value="1"/>
</dbReference>
<dbReference type="Pfam" id="PF00672">
    <property type="entry name" value="HAMP"/>
    <property type="match status" value="1"/>
</dbReference>
<dbReference type="Gene3D" id="3.30.565.10">
    <property type="entry name" value="Histidine kinase-like ATPase, C-terminal domain"/>
    <property type="match status" value="1"/>
</dbReference>
<evidence type="ECO:0000256" key="6">
    <source>
        <dbReference type="ARBA" id="ARBA00022553"/>
    </source>
</evidence>
<dbReference type="GO" id="GO:0005886">
    <property type="term" value="C:plasma membrane"/>
    <property type="evidence" value="ECO:0007669"/>
    <property type="project" value="UniProtKB-SubCell"/>
</dbReference>
<dbReference type="EMBL" id="CP001629">
    <property type="protein sequence ID" value="ACU88463.1"/>
    <property type="molecule type" value="Genomic_DNA"/>
</dbReference>
<comment type="catalytic activity">
    <reaction evidence="1">
        <text>ATP + protein L-histidine = ADP + protein N-phospho-L-histidine.</text>
        <dbReference type="EC" id="2.7.13.3"/>
    </reaction>
</comment>
<evidence type="ECO:0000256" key="5">
    <source>
        <dbReference type="ARBA" id="ARBA00022475"/>
    </source>
</evidence>
<name>C7LVC1_DESBD</name>
<keyword evidence="11" id="KW-0067">ATP-binding</keyword>
<dbReference type="InterPro" id="IPR035965">
    <property type="entry name" value="PAS-like_dom_sf"/>
</dbReference>
<keyword evidence="19" id="KW-1185">Reference proteome</keyword>
<dbReference type="CDD" id="cd16922">
    <property type="entry name" value="HATPase_EvgS-ArcB-TorS-like"/>
    <property type="match status" value="1"/>
</dbReference>
<dbReference type="eggNOG" id="COG5002">
    <property type="taxonomic scope" value="Bacteria"/>
</dbReference>
<protein>
    <recommendedName>
        <fullName evidence="4">histidine kinase</fullName>
        <ecNumber evidence="4">2.7.13.3</ecNumber>
    </recommendedName>
</protein>
<evidence type="ECO:0000313" key="18">
    <source>
        <dbReference type="EMBL" id="ACU88463.1"/>
    </source>
</evidence>
<dbReference type="SMART" id="SM00304">
    <property type="entry name" value="HAMP"/>
    <property type="match status" value="1"/>
</dbReference>
<keyword evidence="5" id="KW-1003">Cell membrane</keyword>
<dbReference type="InterPro" id="IPR004358">
    <property type="entry name" value="Sig_transdc_His_kin-like_C"/>
</dbReference>
<dbReference type="InterPro" id="IPR036890">
    <property type="entry name" value="HATPase_C_sf"/>
</dbReference>
<evidence type="ECO:0000256" key="10">
    <source>
        <dbReference type="ARBA" id="ARBA00022777"/>
    </source>
</evidence>
<dbReference type="SMART" id="SM00388">
    <property type="entry name" value="HisKA"/>
    <property type="match status" value="1"/>
</dbReference>
<accession>C7LVC1</accession>
<dbReference type="CDD" id="cd06225">
    <property type="entry name" value="HAMP"/>
    <property type="match status" value="1"/>
</dbReference>
<keyword evidence="10 18" id="KW-0418">Kinase</keyword>
<dbReference type="GO" id="GO:0045121">
    <property type="term" value="C:membrane raft"/>
    <property type="evidence" value="ECO:0007669"/>
    <property type="project" value="UniProtKB-SubCell"/>
</dbReference>
<keyword evidence="14 15" id="KW-0472">Membrane</keyword>
<feature type="domain" description="Histidine kinase" evidence="16">
    <location>
        <begin position="390"/>
        <end position="606"/>
    </location>
</feature>
<keyword evidence="7 18" id="KW-0808">Transferase</keyword>
<dbReference type="AlphaFoldDB" id="C7LVC1"/>
<evidence type="ECO:0000256" key="2">
    <source>
        <dbReference type="ARBA" id="ARBA00004236"/>
    </source>
</evidence>
<evidence type="ECO:0000256" key="13">
    <source>
        <dbReference type="ARBA" id="ARBA00023012"/>
    </source>
</evidence>
<evidence type="ECO:0000256" key="15">
    <source>
        <dbReference type="SAM" id="Phobius"/>
    </source>
</evidence>
<evidence type="ECO:0000256" key="1">
    <source>
        <dbReference type="ARBA" id="ARBA00000085"/>
    </source>
</evidence>
<dbReference type="Pfam" id="PF02518">
    <property type="entry name" value="HATPase_c"/>
    <property type="match status" value="1"/>
</dbReference>
<dbReference type="Proteomes" id="UP000002216">
    <property type="component" value="Chromosome"/>
</dbReference>
<dbReference type="InterPro" id="IPR003660">
    <property type="entry name" value="HAMP_dom"/>
</dbReference>
<dbReference type="PRINTS" id="PR00344">
    <property type="entry name" value="BCTRLSENSOR"/>
</dbReference>
<dbReference type="GO" id="GO:0000155">
    <property type="term" value="F:phosphorelay sensor kinase activity"/>
    <property type="evidence" value="ECO:0007669"/>
    <property type="project" value="InterPro"/>
</dbReference>
<comment type="subcellular location">
    <subcellularLocation>
        <location evidence="2">Cell membrane</location>
    </subcellularLocation>
    <subcellularLocation>
        <location evidence="3">Membrane raft</location>
        <topology evidence="3">Multi-pass membrane protein</topology>
    </subcellularLocation>
</comment>
<dbReference type="CDD" id="cd00082">
    <property type="entry name" value="HisKA"/>
    <property type="match status" value="1"/>
</dbReference>
<dbReference type="FunFam" id="1.10.287.130:FF:000001">
    <property type="entry name" value="Two-component sensor histidine kinase"/>
    <property type="match status" value="1"/>
</dbReference>
<dbReference type="InterPro" id="IPR003594">
    <property type="entry name" value="HATPase_dom"/>
</dbReference>
<dbReference type="RefSeq" id="WP_012805548.1">
    <property type="nucleotide sequence ID" value="NC_013173.1"/>
</dbReference>
<evidence type="ECO:0000259" key="17">
    <source>
        <dbReference type="PROSITE" id="PS50885"/>
    </source>
</evidence>
<evidence type="ECO:0000256" key="12">
    <source>
        <dbReference type="ARBA" id="ARBA00022989"/>
    </source>
</evidence>
<dbReference type="PANTHER" id="PTHR42878:SF7">
    <property type="entry name" value="SENSOR HISTIDINE KINASE GLRK"/>
    <property type="match status" value="1"/>
</dbReference>
<dbReference type="SUPFAM" id="SSF47384">
    <property type="entry name" value="Homodimeric domain of signal transducing histidine kinase"/>
    <property type="match status" value="1"/>
</dbReference>
<dbReference type="SUPFAM" id="SSF55785">
    <property type="entry name" value="PYP-like sensor domain (PAS domain)"/>
    <property type="match status" value="1"/>
</dbReference>
<dbReference type="FunFam" id="3.30.565.10:FF:000023">
    <property type="entry name" value="PAS domain-containing sensor histidine kinase"/>
    <property type="match status" value="1"/>
</dbReference>
<evidence type="ECO:0000256" key="14">
    <source>
        <dbReference type="ARBA" id="ARBA00023136"/>
    </source>
</evidence>
<feature type="transmembrane region" description="Helical" evidence="15">
    <location>
        <begin position="7"/>
        <end position="31"/>
    </location>
</feature>
<dbReference type="CDD" id="cd00130">
    <property type="entry name" value="PAS"/>
    <property type="match status" value="1"/>
</dbReference>
<feature type="transmembrane region" description="Helical" evidence="15">
    <location>
        <begin position="175"/>
        <end position="198"/>
    </location>
</feature>
<dbReference type="SUPFAM" id="SSF158472">
    <property type="entry name" value="HAMP domain-like"/>
    <property type="match status" value="1"/>
</dbReference>
<keyword evidence="12 15" id="KW-1133">Transmembrane helix</keyword>
<dbReference type="STRING" id="525897.Dbac_0336"/>
<dbReference type="InterPro" id="IPR000014">
    <property type="entry name" value="PAS"/>
</dbReference>
<dbReference type="GO" id="GO:0007234">
    <property type="term" value="P:osmosensory signaling via phosphorelay pathway"/>
    <property type="evidence" value="ECO:0007669"/>
    <property type="project" value="TreeGrafter"/>
</dbReference>
<proteinExistence type="predicted"/>
<keyword evidence="13" id="KW-0902">Two-component regulatory system</keyword>
<evidence type="ECO:0000313" key="19">
    <source>
        <dbReference type="Proteomes" id="UP000002216"/>
    </source>
</evidence>
<dbReference type="InterPro" id="IPR036097">
    <property type="entry name" value="HisK_dim/P_sf"/>
</dbReference>
<evidence type="ECO:0000259" key="16">
    <source>
        <dbReference type="PROSITE" id="PS50109"/>
    </source>
</evidence>
<evidence type="ECO:0000256" key="8">
    <source>
        <dbReference type="ARBA" id="ARBA00022692"/>
    </source>
</evidence>
<organism evidence="18 19">
    <name type="scientific">Desulfomicrobium baculatum (strain DSM 4028 / VKM B-1378 / X)</name>
    <name type="common">Desulfovibrio baculatus</name>
    <dbReference type="NCBI Taxonomy" id="525897"/>
    <lineage>
        <taxon>Bacteria</taxon>
        <taxon>Pseudomonadati</taxon>
        <taxon>Thermodesulfobacteriota</taxon>
        <taxon>Desulfovibrionia</taxon>
        <taxon>Desulfovibrionales</taxon>
        <taxon>Desulfomicrobiaceae</taxon>
        <taxon>Desulfomicrobium</taxon>
    </lineage>
</organism>
<keyword evidence="8 15" id="KW-0812">Transmembrane</keyword>
<dbReference type="PANTHER" id="PTHR42878">
    <property type="entry name" value="TWO-COMPONENT HISTIDINE KINASE"/>
    <property type="match status" value="1"/>
</dbReference>
<dbReference type="KEGG" id="dba:Dbac_0336"/>
<dbReference type="GO" id="GO:0000156">
    <property type="term" value="F:phosphorelay response regulator activity"/>
    <property type="evidence" value="ECO:0007669"/>
    <property type="project" value="TreeGrafter"/>
</dbReference>
<keyword evidence="6" id="KW-0597">Phosphoprotein</keyword>
<evidence type="ECO:0000256" key="9">
    <source>
        <dbReference type="ARBA" id="ARBA00022741"/>
    </source>
</evidence>
<dbReference type="InterPro" id="IPR003661">
    <property type="entry name" value="HisK_dim/P_dom"/>
</dbReference>
<keyword evidence="9" id="KW-0547">Nucleotide-binding</keyword>
<dbReference type="SUPFAM" id="SSF55874">
    <property type="entry name" value="ATPase domain of HSP90 chaperone/DNA topoisomerase II/histidine kinase"/>
    <property type="match status" value="1"/>
</dbReference>
<dbReference type="EC" id="2.7.13.3" evidence="4"/>
<dbReference type="OrthoDB" id="9762798at2"/>
<dbReference type="PROSITE" id="PS50109">
    <property type="entry name" value="HIS_KIN"/>
    <property type="match status" value="1"/>
</dbReference>
<dbReference type="Gene3D" id="6.10.340.10">
    <property type="match status" value="1"/>
</dbReference>
<evidence type="ECO:0000256" key="4">
    <source>
        <dbReference type="ARBA" id="ARBA00012438"/>
    </source>
</evidence>
<gene>
    <name evidence="18" type="ordered locus">Dbac_0336</name>
</gene>
<dbReference type="SMART" id="SM00387">
    <property type="entry name" value="HATPase_c"/>
    <property type="match status" value="1"/>
</dbReference>
<evidence type="ECO:0000256" key="3">
    <source>
        <dbReference type="ARBA" id="ARBA00004314"/>
    </source>
</evidence>
<dbReference type="Gene3D" id="3.30.450.20">
    <property type="entry name" value="PAS domain"/>
    <property type="match status" value="1"/>
</dbReference>
<dbReference type="GO" id="GO:0005524">
    <property type="term" value="F:ATP binding"/>
    <property type="evidence" value="ECO:0007669"/>
    <property type="project" value="UniProtKB-KW"/>
</dbReference>
<dbReference type="Gene3D" id="1.10.287.130">
    <property type="match status" value="1"/>
</dbReference>
<evidence type="ECO:0000256" key="7">
    <source>
        <dbReference type="ARBA" id="ARBA00022679"/>
    </source>
</evidence>
<dbReference type="GO" id="GO:0030295">
    <property type="term" value="F:protein kinase activator activity"/>
    <property type="evidence" value="ECO:0007669"/>
    <property type="project" value="TreeGrafter"/>
</dbReference>
<dbReference type="InterPro" id="IPR005467">
    <property type="entry name" value="His_kinase_dom"/>
</dbReference>
<dbReference type="PROSITE" id="PS50885">
    <property type="entry name" value="HAMP"/>
    <property type="match status" value="1"/>
</dbReference>
<feature type="domain" description="HAMP" evidence="17">
    <location>
        <begin position="199"/>
        <end position="251"/>
    </location>
</feature>